<protein>
    <submittedName>
        <fullName evidence="3">Uncharacterized protein</fullName>
    </submittedName>
</protein>
<feature type="region of interest" description="Disordered" evidence="2">
    <location>
        <begin position="508"/>
        <end position="683"/>
    </location>
</feature>
<comment type="caution">
    <text evidence="3">The sequence shown here is derived from an EMBL/GenBank/DDBJ whole genome shotgun (WGS) entry which is preliminary data.</text>
</comment>
<sequence length="683" mass="74282">MDENERAQAQAMELLIQQCVSVQQDGISPPSAPVSARENAAANATFLDLLAQTCADANAAVQQLDEEDVAAGLASAVAATQQSLRSVGRNVGAILQDPEQMRELCYHVQQADAKVLEALQTSSALLDNGESDGHESDGALATRAGGASTALVVPSDEENVRNMMLFAESMCTTMDHALSTITKDELALAAQLSLSIAQKLLDAGQTLFTSLGDEERRKVRDGDRGNRITIEELQEGEDTEPLKENKARESGRQESRTDKRQLKRAAVLRTYVADLYNRTREEAVEHPFLAGALTAAGLPFIGLAIPVASLVALALTIEKYYPEHAKLTLELCSNFIQMSKLWFLLLKISARQVSVVAKECFTSWYEYAYTNGFMATGMELASTGCSLGFLGISYLYQMAVGAPKQVLDTYSLASWVPTKEKRLLQVKIDELQTSVTTAQEEAEKLKSEAREREERMKALKWELVRQLKMTGSPASVSHRASLSPSSSTRIPLNWKLNDDVSLRQSVASPVKKPTTYDTVDDSRDKILTKSAESPTKDPNTSDTVDLRSDTSPTGTLSTNRPLLLAPRRSLLNAAAAPETNPNQAADAKEPAQPAQMTFKPSDPASESNDSVHDPPDAKETDKSPRESKSRDDPPPKDEEDETKEGTGTPASKPHDVESKDFDSDGPETNDVLHFSEDDSSSSS</sequence>
<feature type="compositionally biased region" description="Basic and acidic residues" evidence="2">
    <location>
        <begin position="240"/>
        <end position="260"/>
    </location>
</feature>
<name>A0A6G0RA72_9STRA</name>
<evidence type="ECO:0000256" key="2">
    <source>
        <dbReference type="SAM" id="MobiDB-lite"/>
    </source>
</evidence>
<feature type="region of interest" description="Disordered" evidence="2">
    <location>
        <begin position="215"/>
        <end position="261"/>
    </location>
</feature>
<dbReference type="AlphaFoldDB" id="A0A6G0RA72"/>
<dbReference type="EMBL" id="QXFY01001173">
    <property type="protein sequence ID" value="KAE9325757.1"/>
    <property type="molecule type" value="Genomic_DNA"/>
</dbReference>
<proteinExistence type="predicted"/>
<evidence type="ECO:0000313" key="4">
    <source>
        <dbReference type="Proteomes" id="UP000486351"/>
    </source>
</evidence>
<feature type="compositionally biased region" description="Basic and acidic residues" evidence="2">
    <location>
        <begin position="609"/>
        <end position="636"/>
    </location>
</feature>
<feature type="compositionally biased region" description="Basic and acidic residues" evidence="2">
    <location>
        <begin position="652"/>
        <end position="662"/>
    </location>
</feature>
<gene>
    <name evidence="3" type="ORF">PF008_g16797</name>
</gene>
<evidence type="ECO:0000256" key="1">
    <source>
        <dbReference type="SAM" id="Coils"/>
    </source>
</evidence>
<feature type="compositionally biased region" description="Basic and acidic residues" evidence="2">
    <location>
        <begin position="215"/>
        <end position="230"/>
    </location>
</feature>
<feature type="coiled-coil region" evidence="1">
    <location>
        <begin position="421"/>
        <end position="462"/>
    </location>
</feature>
<feature type="compositionally biased region" description="Polar residues" evidence="2">
    <location>
        <begin position="530"/>
        <end position="558"/>
    </location>
</feature>
<keyword evidence="1" id="KW-0175">Coiled coil</keyword>
<accession>A0A6G0RA72</accession>
<feature type="compositionally biased region" description="Low complexity" evidence="2">
    <location>
        <begin position="559"/>
        <end position="577"/>
    </location>
</feature>
<organism evidence="3 4">
    <name type="scientific">Phytophthora fragariae</name>
    <dbReference type="NCBI Taxonomy" id="53985"/>
    <lineage>
        <taxon>Eukaryota</taxon>
        <taxon>Sar</taxon>
        <taxon>Stramenopiles</taxon>
        <taxon>Oomycota</taxon>
        <taxon>Peronosporomycetes</taxon>
        <taxon>Peronosporales</taxon>
        <taxon>Peronosporaceae</taxon>
        <taxon>Phytophthora</taxon>
    </lineage>
</organism>
<reference evidence="3 4" key="1">
    <citation type="submission" date="2018-09" db="EMBL/GenBank/DDBJ databases">
        <title>Genomic investigation of the strawberry pathogen Phytophthora fragariae indicates pathogenicity is determined by transcriptional variation in three key races.</title>
        <authorList>
            <person name="Adams T.M."/>
            <person name="Armitage A.D."/>
            <person name="Sobczyk M.K."/>
            <person name="Bates H.J."/>
            <person name="Dunwell J.M."/>
            <person name="Nellist C.F."/>
            <person name="Harrison R.J."/>
        </authorList>
    </citation>
    <scope>NUCLEOTIDE SEQUENCE [LARGE SCALE GENOMIC DNA]</scope>
    <source>
        <strain evidence="3 4">NOV-77</strain>
    </source>
</reference>
<evidence type="ECO:0000313" key="3">
    <source>
        <dbReference type="EMBL" id="KAE9325757.1"/>
    </source>
</evidence>
<dbReference type="Proteomes" id="UP000486351">
    <property type="component" value="Unassembled WGS sequence"/>
</dbReference>